<evidence type="ECO:0000259" key="3">
    <source>
        <dbReference type="PROSITE" id="PS50991"/>
    </source>
</evidence>
<name>A0A1M4USV0_9BACT</name>
<evidence type="ECO:0000313" key="4">
    <source>
        <dbReference type="EMBL" id="SHE59812.1"/>
    </source>
</evidence>
<dbReference type="RefSeq" id="WP_084075988.1">
    <property type="nucleotide sequence ID" value="NZ_FQVB01000005.1"/>
</dbReference>
<dbReference type="Gene3D" id="3.20.20.70">
    <property type="entry name" value="Aldolase class I"/>
    <property type="match status" value="1"/>
</dbReference>
<keyword evidence="2" id="KW-0808">Transferase</keyword>
<dbReference type="PANTHER" id="PTHR42880">
    <property type="entry name" value="HOMOCITRATE SYNTHASE"/>
    <property type="match status" value="1"/>
</dbReference>
<dbReference type="GO" id="GO:0016740">
    <property type="term" value="F:transferase activity"/>
    <property type="evidence" value="ECO:0007669"/>
    <property type="project" value="UniProtKB-KW"/>
</dbReference>
<dbReference type="CDD" id="cd18773">
    <property type="entry name" value="PDC1_HK_sensor"/>
    <property type="match status" value="1"/>
</dbReference>
<evidence type="ECO:0000313" key="5">
    <source>
        <dbReference type="Proteomes" id="UP000184076"/>
    </source>
</evidence>
<evidence type="ECO:0000256" key="2">
    <source>
        <dbReference type="ARBA" id="ARBA00022679"/>
    </source>
</evidence>
<dbReference type="InterPro" id="IPR000891">
    <property type="entry name" value="PYR_CT"/>
</dbReference>
<dbReference type="Pfam" id="PF00682">
    <property type="entry name" value="HMGL-like"/>
    <property type="match status" value="1"/>
</dbReference>
<organism evidence="4 5">
    <name type="scientific">Desulfacinum infernum DSM 9756</name>
    <dbReference type="NCBI Taxonomy" id="1121391"/>
    <lineage>
        <taxon>Bacteria</taxon>
        <taxon>Pseudomonadati</taxon>
        <taxon>Thermodesulfobacteriota</taxon>
        <taxon>Syntrophobacteria</taxon>
        <taxon>Syntrophobacterales</taxon>
        <taxon>Syntrophobacteraceae</taxon>
        <taxon>Desulfacinum</taxon>
    </lineage>
</organism>
<protein>
    <submittedName>
        <fullName evidence="4">Isopropylmalate/homocitrate/citramalate synthases</fullName>
    </submittedName>
</protein>
<feature type="domain" description="Pyruvate carboxyltransferase" evidence="3">
    <location>
        <begin position="59"/>
        <end position="329"/>
    </location>
</feature>
<dbReference type="Proteomes" id="UP000184076">
    <property type="component" value="Unassembled WGS sequence"/>
</dbReference>
<dbReference type="AlphaFoldDB" id="A0A1M4USV0"/>
<dbReference type="Pfam" id="PF22673">
    <property type="entry name" value="MCP-like_PDC_1"/>
    <property type="match status" value="1"/>
</dbReference>
<accession>A0A1M4USV0</accession>
<gene>
    <name evidence="4" type="ORF">SAMN02745206_00561</name>
</gene>
<dbReference type="CDD" id="cd07947">
    <property type="entry name" value="DRE_TIM_Re_CS"/>
    <property type="match status" value="1"/>
</dbReference>
<dbReference type="PANTHER" id="PTHR42880:SF1">
    <property type="entry name" value="ISOPROPYLMALATE_HOMOCITRATE_CITRAMALATE SYNTHASE FAMILY PROTEIN"/>
    <property type="match status" value="1"/>
</dbReference>
<keyword evidence="5" id="KW-1185">Reference proteome</keyword>
<sequence length="615" mass="70309">MARWNPKKGVLDHEHSHFWRHRLVDLEEPNLMRDIFPYVEVPRIDFDHKLLPIDPAEDIFITDTTFRDGQQARPPYTVKQIETIFDFLHRLSGPNGVIRQSEFFLYTDKDRKALEACLAKGYPYPEITGWVRAVAADLQLVVDAGLRETGILTSVSDYHIFLKLKVSRRQALEKYLAIVKAALDKGIRPRCHFEDVTRADIYGFCIPFAMELMKLREESGIDIKIRLCDTMGFGVTYPGAALPRSVPKLVRAFIDEAGVPGRLLEWHGHNDFHKVLVNAATAWLYGCSGANGTLLGFGERTGNAPIEGLIMEYISLKGRMDGVDTTAITDVAEYFEKELGYRIPPNYPFVGEDFNATRAGIHADGLVKDEEIYNIFDTQLLLRRPVSIIITDKSGVASVAYWVNNRLRLKGDQRLDKRHPGIVKIHKRIMEEYAKGRNTSISNEELERWARRYLPEYFVSEFDKLKERARSLAAHLVAEVVESAAIKSMDPEMQEPVLQTLLELNPFIQYVYVTDAEGRKITRNITHIVDRAKYDQAHVGEDLSDRPWFIEPMKNGKVHVTDFYTSRYTGALCITVSAPIRNELEEIVGILGIDIRFEDLAKMEEMEKNGRSWTD</sequence>
<dbReference type="InterPro" id="IPR013785">
    <property type="entry name" value="Aldolase_TIM"/>
</dbReference>
<proteinExistence type="inferred from homology"/>
<dbReference type="Gene3D" id="3.30.450.20">
    <property type="entry name" value="PAS domain"/>
    <property type="match status" value="1"/>
</dbReference>
<dbReference type="SUPFAM" id="SSF51569">
    <property type="entry name" value="Aldolase"/>
    <property type="match status" value="1"/>
</dbReference>
<reference evidence="5" key="1">
    <citation type="submission" date="2016-11" db="EMBL/GenBank/DDBJ databases">
        <authorList>
            <person name="Varghese N."/>
            <person name="Submissions S."/>
        </authorList>
    </citation>
    <scope>NUCLEOTIDE SEQUENCE [LARGE SCALE GENOMIC DNA]</scope>
    <source>
        <strain evidence="5">DSM 9756</strain>
    </source>
</reference>
<dbReference type="PROSITE" id="PS50991">
    <property type="entry name" value="PYR_CT"/>
    <property type="match status" value="1"/>
</dbReference>
<dbReference type="STRING" id="1121391.SAMN02745206_00561"/>
<dbReference type="OrthoDB" id="9804858at2"/>
<comment type="similarity">
    <text evidence="1">Belongs to the alpha-IPM synthase/homocitrate synthase family.</text>
</comment>
<dbReference type="SUPFAM" id="SSF103190">
    <property type="entry name" value="Sensory domain-like"/>
    <property type="match status" value="1"/>
</dbReference>
<dbReference type="InterPro" id="IPR029151">
    <property type="entry name" value="Sensor-like_sf"/>
</dbReference>
<dbReference type="EMBL" id="FQVB01000005">
    <property type="protein sequence ID" value="SHE59812.1"/>
    <property type="molecule type" value="Genomic_DNA"/>
</dbReference>
<evidence type="ECO:0000256" key="1">
    <source>
        <dbReference type="ARBA" id="ARBA00006154"/>
    </source>
</evidence>